<dbReference type="Gene3D" id="1.10.3720.10">
    <property type="entry name" value="MetI-like"/>
    <property type="match status" value="1"/>
</dbReference>
<evidence type="ECO:0000256" key="5">
    <source>
        <dbReference type="ARBA" id="ARBA00022692"/>
    </source>
</evidence>
<dbReference type="PANTHER" id="PTHR42929">
    <property type="entry name" value="INNER MEMBRANE ABC TRANSPORTER PERMEASE PROTEIN YDCU-RELATED-RELATED"/>
    <property type="match status" value="1"/>
</dbReference>
<keyword evidence="6 8" id="KW-1133">Transmembrane helix</keyword>
<protein>
    <submittedName>
        <fullName evidence="10">Binding-protein-dependent transport system inner membrane component family protein</fullName>
    </submittedName>
</protein>
<keyword evidence="7 8" id="KW-0472">Membrane</keyword>
<sequence>MKSAFISGDGLSLANFERVFQPVMLMAFGNSIGLSLTTALGGTIAGAFVAHIIVTSRNEKVKHGLTALADVTANFGGAPLAFAFVITLGSTGVVTLLLKKVGIDLYPDFRIYSLGGLGIAYLYFQIPLAILLLIPSFQGLRKEWAEAAASLGAGTLRYWLWVALPVLKPALVSCFFLLFANAFGAYATAWTLTGSSVNLVTVQIAALIRGEVQLEPAFADAIAVMSLVIMAICVTAHQLLVRSVRRFAR</sequence>
<evidence type="ECO:0000313" key="11">
    <source>
        <dbReference type="Proteomes" id="UP000216345"/>
    </source>
</evidence>
<feature type="transmembrane region" description="Helical" evidence="8">
    <location>
        <begin position="119"/>
        <end position="138"/>
    </location>
</feature>
<reference evidence="10 11" key="1">
    <citation type="submission" date="2017-07" db="EMBL/GenBank/DDBJ databases">
        <title>Phylogenetic study on the rhizospheric bacterium Ochrobactrum sp. A44.</title>
        <authorList>
            <person name="Krzyzanowska D.M."/>
            <person name="Ossowicki A."/>
            <person name="Rajewska M."/>
            <person name="Maciag T."/>
            <person name="Kaczynski Z."/>
            <person name="Czerwicka M."/>
            <person name="Jafra S."/>
        </authorList>
    </citation>
    <scope>NUCLEOTIDE SEQUENCE [LARGE SCALE GENOMIC DNA]</scope>
    <source>
        <strain evidence="10 11">PR17</strain>
    </source>
</reference>
<dbReference type="InterPro" id="IPR000515">
    <property type="entry name" value="MetI-like"/>
</dbReference>
<proteinExistence type="inferred from homology"/>
<feature type="transmembrane region" description="Helical" evidence="8">
    <location>
        <begin position="221"/>
        <end position="241"/>
    </location>
</feature>
<keyword evidence="3 8" id="KW-0813">Transport</keyword>
<dbReference type="Pfam" id="PF00528">
    <property type="entry name" value="BPD_transp_1"/>
    <property type="match status" value="1"/>
</dbReference>
<feature type="domain" description="ABC transmembrane type-1" evidence="9">
    <location>
        <begin position="28"/>
        <end position="240"/>
    </location>
</feature>
<name>A0A256FXX2_9HYPH</name>
<dbReference type="PROSITE" id="PS50928">
    <property type="entry name" value="ABC_TM1"/>
    <property type="match status" value="1"/>
</dbReference>
<accession>A0A256FXX2</accession>
<dbReference type="CDD" id="cd06261">
    <property type="entry name" value="TM_PBP2"/>
    <property type="match status" value="1"/>
</dbReference>
<dbReference type="AlphaFoldDB" id="A0A256FXX2"/>
<dbReference type="PANTHER" id="PTHR42929:SF1">
    <property type="entry name" value="INNER MEMBRANE ABC TRANSPORTER PERMEASE PROTEIN YDCU-RELATED"/>
    <property type="match status" value="1"/>
</dbReference>
<evidence type="ECO:0000259" key="9">
    <source>
        <dbReference type="PROSITE" id="PS50928"/>
    </source>
</evidence>
<evidence type="ECO:0000256" key="7">
    <source>
        <dbReference type="ARBA" id="ARBA00023136"/>
    </source>
</evidence>
<comment type="subcellular location">
    <subcellularLocation>
        <location evidence="1 8">Cell membrane</location>
        <topology evidence="1 8">Multi-pass membrane protein</topology>
    </subcellularLocation>
</comment>
<dbReference type="EMBL" id="NNRK01000002">
    <property type="protein sequence ID" value="OYR19600.1"/>
    <property type="molecule type" value="Genomic_DNA"/>
</dbReference>
<dbReference type="SUPFAM" id="SSF161098">
    <property type="entry name" value="MetI-like"/>
    <property type="match status" value="1"/>
</dbReference>
<dbReference type="InterPro" id="IPR035906">
    <property type="entry name" value="MetI-like_sf"/>
</dbReference>
<keyword evidence="4" id="KW-1003">Cell membrane</keyword>
<keyword evidence="5 8" id="KW-0812">Transmembrane</keyword>
<gene>
    <name evidence="10" type="ORF">CEV32_4936</name>
</gene>
<comment type="caution">
    <text evidence="10">The sequence shown here is derived from an EMBL/GenBank/DDBJ whole genome shotgun (WGS) entry which is preliminary data.</text>
</comment>
<dbReference type="GO" id="GO:0055085">
    <property type="term" value="P:transmembrane transport"/>
    <property type="evidence" value="ECO:0007669"/>
    <property type="project" value="InterPro"/>
</dbReference>
<evidence type="ECO:0000256" key="3">
    <source>
        <dbReference type="ARBA" id="ARBA00022448"/>
    </source>
</evidence>
<evidence type="ECO:0000256" key="8">
    <source>
        <dbReference type="RuleBase" id="RU363032"/>
    </source>
</evidence>
<evidence type="ECO:0000256" key="6">
    <source>
        <dbReference type="ARBA" id="ARBA00022989"/>
    </source>
</evidence>
<evidence type="ECO:0000313" key="10">
    <source>
        <dbReference type="EMBL" id="OYR19600.1"/>
    </source>
</evidence>
<dbReference type="Proteomes" id="UP000216345">
    <property type="component" value="Unassembled WGS sequence"/>
</dbReference>
<organism evidence="10 11">
    <name type="scientific">Brucella rhizosphaerae</name>
    <dbReference type="NCBI Taxonomy" id="571254"/>
    <lineage>
        <taxon>Bacteria</taxon>
        <taxon>Pseudomonadati</taxon>
        <taxon>Pseudomonadota</taxon>
        <taxon>Alphaproteobacteria</taxon>
        <taxon>Hyphomicrobiales</taxon>
        <taxon>Brucellaceae</taxon>
        <taxon>Brucella/Ochrobactrum group</taxon>
        <taxon>Brucella</taxon>
    </lineage>
</organism>
<dbReference type="GO" id="GO:0005886">
    <property type="term" value="C:plasma membrane"/>
    <property type="evidence" value="ECO:0007669"/>
    <property type="project" value="UniProtKB-SubCell"/>
</dbReference>
<feature type="transmembrane region" description="Helical" evidence="8">
    <location>
        <begin position="32"/>
        <end position="54"/>
    </location>
</feature>
<keyword evidence="11" id="KW-1185">Reference proteome</keyword>
<evidence type="ECO:0000256" key="4">
    <source>
        <dbReference type="ARBA" id="ARBA00022475"/>
    </source>
</evidence>
<evidence type="ECO:0000256" key="1">
    <source>
        <dbReference type="ARBA" id="ARBA00004651"/>
    </source>
</evidence>
<comment type="similarity">
    <text evidence="2">Belongs to the binding-protein-dependent transport system permease family. CysTW subfamily.</text>
</comment>
<feature type="transmembrane region" description="Helical" evidence="8">
    <location>
        <begin position="158"/>
        <end position="180"/>
    </location>
</feature>
<evidence type="ECO:0000256" key="2">
    <source>
        <dbReference type="ARBA" id="ARBA00007069"/>
    </source>
</evidence>
<feature type="transmembrane region" description="Helical" evidence="8">
    <location>
        <begin position="74"/>
        <end position="98"/>
    </location>
</feature>